<dbReference type="RefSeq" id="WP_134491963.1">
    <property type="nucleotide sequence ID" value="NZ_SOEZ01000069.1"/>
</dbReference>
<evidence type="ECO:0000313" key="5">
    <source>
        <dbReference type="Proteomes" id="UP000297866"/>
    </source>
</evidence>
<gene>
    <name evidence="4" type="ORF">E3O23_13925</name>
</gene>
<sequence length="57" mass="5997">MSEADKIKNAAQKAVGRLKESAGKIAGDKSLEAEGKTDQAKASLKQAGEHVKDVCKK</sequence>
<dbReference type="SUPFAM" id="SSF69047">
    <property type="entry name" value="Hypothetical protein YjbJ"/>
    <property type="match status" value="1"/>
</dbReference>
<dbReference type="Gene3D" id="1.10.1470.10">
    <property type="entry name" value="YjbJ"/>
    <property type="match status" value="1"/>
</dbReference>
<name>A0A4R8UB96_9MICO</name>
<keyword evidence="5" id="KW-1185">Reference proteome</keyword>
<accession>A0A4R8UB96</accession>
<dbReference type="InterPro" id="IPR008462">
    <property type="entry name" value="CsbD"/>
</dbReference>
<evidence type="ECO:0000313" key="4">
    <source>
        <dbReference type="EMBL" id="TFB48139.1"/>
    </source>
</evidence>
<reference evidence="4 5" key="1">
    <citation type="submission" date="2019-03" db="EMBL/GenBank/DDBJ databases">
        <title>Genomics of glacier-inhabiting Cryobacterium strains.</title>
        <authorList>
            <person name="Liu Q."/>
            <person name="Xin Y.-H."/>
        </authorList>
    </citation>
    <scope>NUCLEOTIDE SEQUENCE [LARGE SCALE GENOMIC DNA]</scope>
    <source>
        <strain evidence="4 5">Sr47</strain>
    </source>
</reference>
<feature type="domain" description="CsbD-like" evidence="3">
    <location>
        <begin position="5"/>
        <end position="56"/>
    </location>
</feature>
<comment type="similarity">
    <text evidence="1">Belongs to the UPF0337 (CsbD) family.</text>
</comment>
<feature type="compositionally biased region" description="Basic and acidic residues" evidence="2">
    <location>
        <begin position="17"/>
        <end position="39"/>
    </location>
</feature>
<evidence type="ECO:0000256" key="1">
    <source>
        <dbReference type="ARBA" id="ARBA00009129"/>
    </source>
</evidence>
<evidence type="ECO:0000256" key="2">
    <source>
        <dbReference type="SAM" id="MobiDB-lite"/>
    </source>
</evidence>
<evidence type="ECO:0000259" key="3">
    <source>
        <dbReference type="Pfam" id="PF05532"/>
    </source>
</evidence>
<feature type="region of interest" description="Disordered" evidence="2">
    <location>
        <begin position="1"/>
        <end position="57"/>
    </location>
</feature>
<dbReference type="InterPro" id="IPR036629">
    <property type="entry name" value="YjbJ_sf"/>
</dbReference>
<dbReference type="AlphaFoldDB" id="A0A4R8UB96"/>
<feature type="compositionally biased region" description="Basic and acidic residues" evidence="2">
    <location>
        <begin position="47"/>
        <end position="57"/>
    </location>
</feature>
<dbReference type="Pfam" id="PF05532">
    <property type="entry name" value="CsbD"/>
    <property type="match status" value="1"/>
</dbReference>
<comment type="caution">
    <text evidence="4">The sequence shown here is derived from an EMBL/GenBank/DDBJ whole genome shotgun (WGS) entry which is preliminary data.</text>
</comment>
<proteinExistence type="inferred from homology"/>
<dbReference type="EMBL" id="SOEZ01000069">
    <property type="protein sequence ID" value="TFB48139.1"/>
    <property type="molecule type" value="Genomic_DNA"/>
</dbReference>
<organism evidence="4 5">
    <name type="scientific">Cryobacterium tagatosivorans</name>
    <dbReference type="NCBI Taxonomy" id="1259199"/>
    <lineage>
        <taxon>Bacteria</taxon>
        <taxon>Bacillati</taxon>
        <taxon>Actinomycetota</taxon>
        <taxon>Actinomycetes</taxon>
        <taxon>Micrococcales</taxon>
        <taxon>Microbacteriaceae</taxon>
        <taxon>Cryobacterium</taxon>
    </lineage>
</organism>
<dbReference type="OrthoDB" id="2143260at2"/>
<protein>
    <submittedName>
        <fullName evidence="4">CsbD family protein</fullName>
    </submittedName>
</protein>
<dbReference type="Proteomes" id="UP000297866">
    <property type="component" value="Unassembled WGS sequence"/>
</dbReference>